<keyword evidence="2" id="KW-1185">Reference proteome</keyword>
<reference evidence="1" key="2">
    <citation type="journal article" date="2023" name="Science">
        <title>Genomic signatures of disease resistance in endangered staghorn corals.</title>
        <authorList>
            <person name="Vollmer S.V."/>
            <person name="Selwyn J.D."/>
            <person name="Despard B.A."/>
            <person name="Roesel C.L."/>
        </authorList>
    </citation>
    <scope>NUCLEOTIDE SEQUENCE</scope>
    <source>
        <strain evidence="1">K2</strain>
    </source>
</reference>
<gene>
    <name evidence="1" type="ORF">P5673_009310</name>
</gene>
<name>A0AAD9QT70_ACRCE</name>
<sequence>MKTFVHDEERKPEQTTCFYLLTDSGTKPLDDLLEKIADGLAKNDKCKNIEISGCKITEDCLQLTCSTKVIDKEISLKMKVNRCDEPVTVTIDVKVESDNVEWSHVFTSGDEIPVPGLTYSAGGLAKAGLFVKVELQEGDGKLTLKV</sequence>
<comment type="caution">
    <text evidence="1">The sequence shown here is derived from an EMBL/GenBank/DDBJ whole genome shotgun (WGS) entry which is preliminary data.</text>
</comment>
<protein>
    <submittedName>
        <fullName evidence="1">Uncharacterized protein</fullName>
    </submittedName>
</protein>
<accession>A0AAD9QT70</accession>
<organism evidence="1 2">
    <name type="scientific">Acropora cervicornis</name>
    <name type="common">Staghorn coral</name>
    <dbReference type="NCBI Taxonomy" id="6130"/>
    <lineage>
        <taxon>Eukaryota</taxon>
        <taxon>Metazoa</taxon>
        <taxon>Cnidaria</taxon>
        <taxon>Anthozoa</taxon>
        <taxon>Hexacorallia</taxon>
        <taxon>Scleractinia</taxon>
        <taxon>Astrocoeniina</taxon>
        <taxon>Acroporidae</taxon>
        <taxon>Acropora</taxon>
    </lineage>
</organism>
<proteinExistence type="predicted"/>
<dbReference type="EMBL" id="JARQWQ010000016">
    <property type="protein sequence ID" value="KAK2566650.1"/>
    <property type="molecule type" value="Genomic_DNA"/>
</dbReference>
<evidence type="ECO:0000313" key="2">
    <source>
        <dbReference type="Proteomes" id="UP001249851"/>
    </source>
</evidence>
<dbReference type="AlphaFoldDB" id="A0AAD9QT70"/>
<evidence type="ECO:0000313" key="1">
    <source>
        <dbReference type="EMBL" id="KAK2566650.1"/>
    </source>
</evidence>
<dbReference type="Proteomes" id="UP001249851">
    <property type="component" value="Unassembled WGS sequence"/>
</dbReference>
<reference evidence="1" key="1">
    <citation type="journal article" date="2023" name="G3 (Bethesda)">
        <title>Whole genome assembly and annotation of the endangered Caribbean coral Acropora cervicornis.</title>
        <authorList>
            <person name="Selwyn J.D."/>
            <person name="Vollmer S.V."/>
        </authorList>
    </citation>
    <scope>NUCLEOTIDE SEQUENCE</scope>
    <source>
        <strain evidence="1">K2</strain>
    </source>
</reference>